<proteinExistence type="predicted"/>
<gene>
    <name evidence="3" type="ORF">W911_10390</name>
</gene>
<protein>
    <submittedName>
        <fullName evidence="3">Lytic transglycosylase</fullName>
    </submittedName>
</protein>
<dbReference type="KEGG" id="hni:W911_10390"/>
<dbReference type="NCBIfam" id="TIGR02283">
    <property type="entry name" value="MltB_2"/>
    <property type="match status" value="1"/>
</dbReference>
<name>V5SF91_9HYPH</name>
<dbReference type="STRING" id="1029756.W911_10390"/>
<dbReference type="GO" id="GO:0009253">
    <property type="term" value="P:peptidoglycan catabolic process"/>
    <property type="evidence" value="ECO:0007669"/>
    <property type="project" value="TreeGrafter"/>
</dbReference>
<evidence type="ECO:0000313" key="4">
    <source>
        <dbReference type="Proteomes" id="UP000018542"/>
    </source>
</evidence>
<dbReference type="InterPro" id="IPR023346">
    <property type="entry name" value="Lysozyme-like_dom_sf"/>
</dbReference>
<organism evidence="3 4">
    <name type="scientific">Hyphomicrobium nitrativorans NL23</name>
    <dbReference type="NCBI Taxonomy" id="1029756"/>
    <lineage>
        <taxon>Bacteria</taxon>
        <taxon>Pseudomonadati</taxon>
        <taxon>Pseudomonadota</taxon>
        <taxon>Alphaproteobacteria</taxon>
        <taxon>Hyphomicrobiales</taxon>
        <taxon>Hyphomicrobiaceae</taxon>
        <taxon>Hyphomicrobium</taxon>
    </lineage>
</organism>
<dbReference type="Gene3D" id="1.10.8.350">
    <property type="entry name" value="Bacterial muramidase"/>
    <property type="match status" value="1"/>
</dbReference>
<dbReference type="Proteomes" id="UP000018542">
    <property type="component" value="Chromosome"/>
</dbReference>
<dbReference type="Gene3D" id="1.10.530.10">
    <property type="match status" value="1"/>
</dbReference>
<dbReference type="CDD" id="cd13399">
    <property type="entry name" value="Slt35-like"/>
    <property type="match status" value="1"/>
</dbReference>
<dbReference type="GO" id="GO:0008933">
    <property type="term" value="F:peptidoglycan lytic transglycosylase activity"/>
    <property type="evidence" value="ECO:0007669"/>
    <property type="project" value="TreeGrafter"/>
</dbReference>
<evidence type="ECO:0000259" key="2">
    <source>
        <dbReference type="Pfam" id="PF13406"/>
    </source>
</evidence>
<dbReference type="EMBL" id="CP006912">
    <property type="protein sequence ID" value="AHB48710.1"/>
    <property type="molecule type" value="Genomic_DNA"/>
</dbReference>
<keyword evidence="4" id="KW-1185">Reference proteome</keyword>
<dbReference type="PANTHER" id="PTHR30163">
    <property type="entry name" value="MEMBRANE-BOUND LYTIC MUREIN TRANSGLYCOSYLASE B"/>
    <property type="match status" value="1"/>
</dbReference>
<evidence type="ECO:0000256" key="1">
    <source>
        <dbReference type="SAM" id="SignalP"/>
    </source>
</evidence>
<feature type="chain" id="PRO_5004741619" evidence="1">
    <location>
        <begin position="32"/>
        <end position="282"/>
    </location>
</feature>
<keyword evidence="1" id="KW-0732">Signal</keyword>
<dbReference type="PATRIC" id="fig|1029756.8.peg.2163"/>
<sequence length="282" mass="31639">MIMMRGTTIARTAGFGLVLFTLLATTVPAAAQARNCGEGAGGFNRWMEGYKQRAVQAGVSPRTTNAVLSGITYDARIIRLDRNQKSFKLSFEQFYARRVGTALMNRARQRLKTHRAVLDRIERDFGVPREIVVSIWGLETNFGADVSDRYSIVRSLATLAYDCRRSPFFTAQLTDALRIVDRGYMPAAQMRGGWAGEIGQTQFLPSPYIQFAVDYDGDGRRDLIRSIPDALASTANFLKGHGWQRGQPWGQGTHNYNVLRDWNRAQVYQRTIATMASRLSGR</sequence>
<dbReference type="Pfam" id="PF13406">
    <property type="entry name" value="SLT_2"/>
    <property type="match status" value="1"/>
</dbReference>
<feature type="signal peptide" evidence="1">
    <location>
        <begin position="1"/>
        <end position="31"/>
    </location>
</feature>
<reference evidence="3 4" key="1">
    <citation type="journal article" date="2014" name="Genome Announc.">
        <title>Complete Genome Sequence of Hyphomicrobium nitrativorans Strain NL23, a Denitrifying Bacterium Isolated from Biofilm of a Methanol-Fed Denitrification System Treating Seawater at the Montreal Biodome.</title>
        <authorList>
            <person name="Martineau C."/>
            <person name="Villeneuve C."/>
            <person name="Mauffrey F."/>
            <person name="Villemur R."/>
        </authorList>
    </citation>
    <scope>NUCLEOTIDE SEQUENCE [LARGE SCALE GENOMIC DNA]</scope>
    <source>
        <strain evidence="3">NL23</strain>
    </source>
</reference>
<dbReference type="SUPFAM" id="SSF53955">
    <property type="entry name" value="Lysozyme-like"/>
    <property type="match status" value="1"/>
</dbReference>
<dbReference type="PANTHER" id="PTHR30163:SF8">
    <property type="entry name" value="LYTIC MUREIN TRANSGLYCOSYLASE"/>
    <property type="match status" value="1"/>
</dbReference>
<dbReference type="AlphaFoldDB" id="V5SF91"/>
<evidence type="ECO:0000313" key="3">
    <source>
        <dbReference type="EMBL" id="AHB48710.1"/>
    </source>
</evidence>
<accession>V5SF91</accession>
<dbReference type="InterPro" id="IPR031304">
    <property type="entry name" value="SLT_2"/>
</dbReference>
<dbReference type="InterPro" id="IPR043426">
    <property type="entry name" value="MltB-like"/>
</dbReference>
<dbReference type="HOGENOM" id="CLU_035402_3_0_5"/>
<dbReference type="InterPro" id="IPR011970">
    <property type="entry name" value="MltB_2"/>
</dbReference>
<feature type="domain" description="Transglycosylase SLT" evidence="2">
    <location>
        <begin position="43"/>
        <end position="251"/>
    </location>
</feature>